<feature type="transmembrane region" description="Helical" evidence="6">
    <location>
        <begin position="103"/>
        <end position="124"/>
    </location>
</feature>
<dbReference type="GO" id="GO:0015095">
    <property type="term" value="F:magnesium ion transmembrane transporter activity"/>
    <property type="evidence" value="ECO:0007669"/>
    <property type="project" value="InterPro"/>
</dbReference>
<dbReference type="Proteomes" id="UP000694621">
    <property type="component" value="Unplaced"/>
</dbReference>
<feature type="transmembrane region" description="Helical" evidence="6">
    <location>
        <begin position="57"/>
        <end position="79"/>
    </location>
</feature>
<dbReference type="AlphaFoldDB" id="A0A8B9KAM7"/>
<evidence type="ECO:0000256" key="5">
    <source>
        <dbReference type="ARBA" id="ARBA00023136"/>
    </source>
</evidence>
<reference evidence="7" key="1">
    <citation type="submission" date="2025-08" db="UniProtKB">
        <authorList>
            <consortium name="Ensembl"/>
        </authorList>
    </citation>
    <scope>IDENTIFICATION</scope>
</reference>
<dbReference type="GO" id="GO:0016020">
    <property type="term" value="C:membrane"/>
    <property type="evidence" value="ECO:0007669"/>
    <property type="project" value="UniProtKB-SubCell"/>
</dbReference>
<evidence type="ECO:0000313" key="8">
    <source>
        <dbReference type="Proteomes" id="UP000694621"/>
    </source>
</evidence>
<keyword evidence="5 6" id="KW-0472">Membrane</keyword>
<evidence type="ECO:0000256" key="1">
    <source>
        <dbReference type="ARBA" id="ARBA00004141"/>
    </source>
</evidence>
<dbReference type="Pfam" id="PF05653">
    <property type="entry name" value="Mg_trans_NIPA"/>
    <property type="match status" value="2"/>
</dbReference>
<evidence type="ECO:0000256" key="6">
    <source>
        <dbReference type="SAM" id="Phobius"/>
    </source>
</evidence>
<evidence type="ECO:0000256" key="2">
    <source>
        <dbReference type="ARBA" id="ARBA00007230"/>
    </source>
</evidence>
<dbReference type="PANTHER" id="PTHR12570">
    <property type="match status" value="1"/>
</dbReference>
<name>A0A8B9KAM7_ASTMX</name>
<feature type="transmembrane region" description="Helical" evidence="6">
    <location>
        <begin position="12"/>
        <end position="30"/>
    </location>
</feature>
<comment type="subcellular location">
    <subcellularLocation>
        <location evidence="1">Membrane</location>
        <topology evidence="1">Multi-pass membrane protein</topology>
    </subcellularLocation>
</comment>
<evidence type="ECO:0000313" key="7">
    <source>
        <dbReference type="Ensembl" id="ENSAMXP00005033928.1"/>
    </source>
</evidence>
<keyword evidence="3 6" id="KW-0812">Transmembrane</keyword>
<sequence length="138" mass="15267">MGQDRGKYDFYIGLALAISSSIFIGGSFILKKKGLLRLARKGSTRAGQGGHAYLKEWLWWAGLLSSKWLLFLMYISFFIEQYFVVTNVTRCVFAVGAGEAANFAAYAFAPATLVTPLGALSVLVRYVELLYVLRVPVL</sequence>
<dbReference type="Ensembl" id="ENSAMXT00005037044.1">
    <property type="protein sequence ID" value="ENSAMXP00005033928.1"/>
    <property type="gene ID" value="ENSAMXG00005016376.1"/>
</dbReference>
<dbReference type="InterPro" id="IPR008521">
    <property type="entry name" value="Mg_trans_NIPA"/>
</dbReference>
<accession>A0A8B9KAM7</accession>
<dbReference type="PANTHER" id="PTHR12570:SF1">
    <property type="entry name" value="MAGNESIUM TRANSPORTER NIPA2"/>
    <property type="match status" value="1"/>
</dbReference>
<keyword evidence="4 6" id="KW-1133">Transmembrane helix</keyword>
<organism evidence="7 8">
    <name type="scientific">Astyanax mexicanus</name>
    <name type="common">Blind cave fish</name>
    <name type="synonym">Astyanax fasciatus mexicanus</name>
    <dbReference type="NCBI Taxonomy" id="7994"/>
    <lineage>
        <taxon>Eukaryota</taxon>
        <taxon>Metazoa</taxon>
        <taxon>Chordata</taxon>
        <taxon>Craniata</taxon>
        <taxon>Vertebrata</taxon>
        <taxon>Euteleostomi</taxon>
        <taxon>Actinopterygii</taxon>
        <taxon>Neopterygii</taxon>
        <taxon>Teleostei</taxon>
        <taxon>Ostariophysi</taxon>
        <taxon>Characiformes</taxon>
        <taxon>Characoidei</taxon>
        <taxon>Acestrorhamphidae</taxon>
        <taxon>Acestrorhamphinae</taxon>
        <taxon>Astyanax</taxon>
    </lineage>
</organism>
<protein>
    <submittedName>
        <fullName evidence="7">NIPA magnesium transporter 2</fullName>
    </submittedName>
</protein>
<comment type="similarity">
    <text evidence="2">Belongs to the NIPA family.</text>
</comment>
<proteinExistence type="inferred from homology"/>
<evidence type="ECO:0000256" key="4">
    <source>
        <dbReference type="ARBA" id="ARBA00022989"/>
    </source>
</evidence>
<evidence type="ECO:0000256" key="3">
    <source>
        <dbReference type="ARBA" id="ARBA00022692"/>
    </source>
</evidence>